<reference evidence="1 2" key="1">
    <citation type="submission" date="2017-05" db="EMBL/GenBank/DDBJ databases">
        <title>Vagococcus spp. assemblies.</title>
        <authorList>
            <person name="Gulvik C.A."/>
        </authorList>
    </citation>
    <scope>NUCLEOTIDE SEQUENCE [LARGE SCALE GENOMIC DNA]</scope>
    <source>
        <strain evidence="1 2">DSM 24756</strain>
    </source>
</reference>
<evidence type="ECO:0008006" key="3">
    <source>
        <dbReference type="Google" id="ProtNLM"/>
    </source>
</evidence>
<gene>
    <name evidence="1" type="ORF">CBF30_06715</name>
</gene>
<evidence type="ECO:0000313" key="2">
    <source>
        <dbReference type="Proteomes" id="UP000288669"/>
    </source>
</evidence>
<organism evidence="1 2">
    <name type="scientific">Vagococcus entomophilus</name>
    <dbReference type="NCBI Taxonomy" id="1160095"/>
    <lineage>
        <taxon>Bacteria</taxon>
        <taxon>Bacillati</taxon>
        <taxon>Bacillota</taxon>
        <taxon>Bacilli</taxon>
        <taxon>Lactobacillales</taxon>
        <taxon>Enterococcaceae</taxon>
        <taxon>Vagococcus</taxon>
    </lineage>
</organism>
<dbReference type="PANTHER" id="PTHR37841">
    <property type="entry name" value="GLR2918 PROTEIN"/>
    <property type="match status" value="1"/>
</dbReference>
<dbReference type="InterPro" id="IPR032774">
    <property type="entry name" value="WG_beta_rep"/>
</dbReference>
<dbReference type="PANTHER" id="PTHR37841:SF1">
    <property type="entry name" value="DUF3298 DOMAIN-CONTAINING PROTEIN"/>
    <property type="match status" value="1"/>
</dbReference>
<dbReference type="EMBL" id="NGJZ01000002">
    <property type="protein sequence ID" value="RSU06947.1"/>
    <property type="molecule type" value="Genomic_DNA"/>
</dbReference>
<dbReference type="AlphaFoldDB" id="A0A430AGH8"/>
<proteinExistence type="predicted"/>
<dbReference type="OrthoDB" id="210273at2"/>
<dbReference type="Proteomes" id="UP000288669">
    <property type="component" value="Unassembled WGS sequence"/>
</dbReference>
<name>A0A430AGH8_9ENTE</name>
<comment type="caution">
    <text evidence="1">The sequence shown here is derived from an EMBL/GenBank/DDBJ whole genome shotgun (WGS) entry which is preliminary data.</text>
</comment>
<keyword evidence="2" id="KW-1185">Reference proteome</keyword>
<sequence>MKKPGISVFFLCMLIGGVFLGGRLISINDKPYNIQDVKLKEKYSRIVALGGGSNYFLATNKKEESTVLNTRGEKVIILKGQVTVFLSKVNKNGILPVFKNYFGTGILNIETGKMIPMNAGIIKCGDFNDSGLACGTIFPENVEAGHSDSIITDQGKVYFVSSDKNIIKVNNRKIIELQSRDSKGKYSFFSLNKNKKISGKSIEKINDKYNYIWLLEDSNQLITCSKKDNKYGLIDLSGKQIIPSKYDSLSTDCEKNGFVAEKNKKFGIIDKTNHIILPFNYQFLSSPNDNHLVVYQKKKEYGIMEDTGRIVYKAKKGEEISDITNENVFIVTDKENNFKKMVTLTKNKIIDFGKKKGGKKIKNIEISESSNAVTATKHNNKKMNKTIQKINQDKALTDAEETFFLKNVVANPGDVMYKLALSTYDSNYVKRMKKNGESISISGNQALEVILTGLDLRSLSKEEKILLYSYAAVYANNEMYFDEAKVYAKQAQELNPKDETIKKILDYTKENSELGVTRDDTAKNQKLP</sequence>
<protein>
    <recommendedName>
        <fullName evidence="3">WG repeat-containing protein</fullName>
    </recommendedName>
</protein>
<dbReference type="RefSeq" id="WP_126824105.1">
    <property type="nucleotide sequence ID" value="NZ_JBHLWU010000002.1"/>
</dbReference>
<accession>A0A430AGH8</accession>
<evidence type="ECO:0000313" key="1">
    <source>
        <dbReference type="EMBL" id="RSU06947.1"/>
    </source>
</evidence>
<dbReference type="Pfam" id="PF14903">
    <property type="entry name" value="WG_beta_rep"/>
    <property type="match status" value="2"/>
</dbReference>